<comment type="subcellular location">
    <subcellularLocation>
        <location evidence="4">Secreted</location>
    </subcellularLocation>
</comment>
<dbReference type="InterPro" id="IPR039809">
    <property type="entry name" value="Chemokine_b/g/d"/>
</dbReference>
<evidence type="ECO:0000313" key="7">
    <source>
        <dbReference type="RefSeq" id="XP_028998909.1"/>
    </source>
</evidence>
<dbReference type="OrthoDB" id="8934837at2759"/>
<keyword evidence="4" id="KW-0732">Signal</keyword>
<dbReference type="SUPFAM" id="SSF54117">
    <property type="entry name" value="Interleukin 8-like chemokines"/>
    <property type="match status" value="1"/>
</dbReference>
<dbReference type="PANTHER" id="PTHR12015:SF108">
    <property type="entry name" value="C-C MOTIF CHEMOKINE 20"/>
    <property type="match status" value="1"/>
</dbReference>
<dbReference type="Gene3D" id="2.40.50.40">
    <property type="match status" value="1"/>
</dbReference>
<feature type="domain" description="Chemokine interleukin-8-like" evidence="5">
    <location>
        <begin position="28"/>
        <end position="85"/>
    </location>
</feature>
<dbReference type="InParanoid" id="A0A6P7LY72"/>
<keyword evidence="4" id="KW-0964">Secreted</keyword>
<gene>
    <name evidence="7" type="primary">LOC114851314</name>
</gene>
<evidence type="ECO:0000259" key="5">
    <source>
        <dbReference type="SMART" id="SM00199"/>
    </source>
</evidence>
<evidence type="ECO:0000256" key="1">
    <source>
        <dbReference type="ARBA" id="ARBA00010868"/>
    </source>
</evidence>
<dbReference type="InterPro" id="IPR036048">
    <property type="entry name" value="Interleukin_8-like_sf"/>
</dbReference>
<evidence type="ECO:0000256" key="2">
    <source>
        <dbReference type="ARBA" id="ARBA00022514"/>
    </source>
</evidence>
<feature type="chain" id="PRO_5028507611" description="C-C motif chemokine" evidence="4">
    <location>
        <begin position="23"/>
        <end position="90"/>
    </location>
</feature>
<dbReference type="InterPro" id="IPR001811">
    <property type="entry name" value="Chemokine_IL8-like_dom"/>
</dbReference>
<dbReference type="PROSITE" id="PS00472">
    <property type="entry name" value="SMALL_CYTOKINES_CC"/>
    <property type="match status" value="1"/>
</dbReference>
<proteinExistence type="inferred from homology"/>
<evidence type="ECO:0000256" key="4">
    <source>
        <dbReference type="RuleBase" id="RU361150"/>
    </source>
</evidence>
<dbReference type="InterPro" id="IPR000827">
    <property type="entry name" value="Chemokine_CC_CS"/>
</dbReference>
<evidence type="ECO:0000313" key="6">
    <source>
        <dbReference type="Proteomes" id="UP000515150"/>
    </source>
</evidence>
<organism evidence="6 7">
    <name type="scientific">Betta splendens</name>
    <name type="common">Siamese fighting fish</name>
    <dbReference type="NCBI Taxonomy" id="158456"/>
    <lineage>
        <taxon>Eukaryota</taxon>
        <taxon>Metazoa</taxon>
        <taxon>Chordata</taxon>
        <taxon>Craniata</taxon>
        <taxon>Vertebrata</taxon>
        <taxon>Euteleostomi</taxon>
        <taxon>Actinopterygii</taxon>
        <taxon>Neopterygii</taxon>
        <taxon>Teleostei</taxon>
        <taxon>Neoteleostei</taxon>
        <taxon>Acanthomorphata</taxon>
        <taxon>Anabantaria</taxon>
        <taxon>Anabantiformes</taxon>
        <taxon>Anabantoidei</taxon>
        <taxon>Osphronemidae</taxon>
        <taxon>Betta</taxon>
    </lineage>
</organism>
<protein>
    <recommendedName>
        <fullName evidence="4">C-C motif chemokine</fullName>
    </recommendedName>
</protein>
<sequence>MKTGRILLLCILAAALVSMVVCQSGDGPDECCFSYSPRRIKKDLIKSYYVTDERCTKPGIILVTENSRTCVDPNQSWVKGLRNYLNKKTL</sequence>
<feature type="signal peptide" evidence="4">
    <location>
        <begin position="1"/>
        <end position="22"/>
    </location>
</feature>
<dbReference type="SMART" id="SM00199">
    <property type="entry name" value="SCY"/>
    <property type="match status" value="1"/>
</dbReference>
<dbReference type="AlphaFoldDB" id="A0A6P7LY72"/>
<comment type="similarity">
    <text evidence="1 4">Belongs to the intercrine beta (chemokine CC) family.</text>
</comment>
<dbReference type="Pfam" id="PF00048">
    <property type="entry name" value="IL8"/>
    <property type="match status" value="1"/>
</dbReference>
<dbReference type="PANTHER" id="PTHR12015">
    <property type="entry name" value="SMALL INDUCIBLE CYTOKINE A"/>
    <property type="match status" value="1"/>
</dbReference>
<dbReference type="RefSeq" id="XP_028998909.1">
    <property type="nucleotide sequence ID" value="XM_029143076.3"/>
</dbReference>
<name>A0A6P7LY72_BETSP</name>
<keyword evidence="6" id="KW-1185">Reference proteome</keyword>
<dbReference type="GO" id="GO:0005615">
    <property type="term" value="C:extracellular space"/>
    <property type="evidence" value="ECO:0007669"/>
    <property type="project" value="UniProtKB-KW"/>
</dbReference>
<reference evidence="7" key="1">
    <citation type="submission" date="2025-08" db="UniProtKB">
        <authorList>
            <consortium name="RefSeq"/>
        </authorList>
    </citation>
    <scope>IDENTIFICATION</scope>
</reference>
<keyword evidence="2 4" id="KW-0202">Cytokine</keyword>
<dbReference type="GeneID" id="114851314"/>
<dbReference type="FunCoup" id="A0A6P7LY72">
    <property type="interactions" value="538"/>
</dbReference>
<evidence type="ECO:0000256" key="3">
    <source>
        <dbReference type="ARBA" id="ARBA00023157"/>
    </source>
</evidence>
<dbReference type="CDD" id="cd00272">
    <property type="entry name" value="Chemokine_CC"/>
    <property type="match status" value="1"/>
</dbReference>
<dbReference type="Proteomes" id="UP000515150">
    <property type="component" value="Chromosome 2"/>
</dbReference>
<accession>A0A6P7LY72</accession>
<dbReference type="KEGG" id="bspl:114851314"/>
<dbReference type="GO" id="GO:0008009">
    <property type="term" value="F:chemokine activity"/>
    <property type="evidence" value="ECO:0007669"/>
    <property type="project" value="InterPro"/>
</dbReference>
<dbReference type="GO" id="GO:0006955">
    <property type="term" value="P:immune response"/>
    <property type="evidence" value="ECO:0007669"/>
    <property type="project" value="InterPro"/>
</dbReference>
<keyword evidence="3" id="KW-1015">Disulfide bond</keyword>
<keyword evidence="4" id="KW-0145">Chemotaxis</keyword>